<dbReference type="EMBL" id="ACJW02000002">
    <property type="protein sequence ID" value="EEP68421.1"/>
    <property type="molecule type" value="Genomic_DNA"/>
</dbReference>
<dbReference type="AlphaFoldDB" id="C4GHI3"/>
<evidence type="ECO:0000313" key="2">
    <source>
        <dbReference type="Proteomes" id="UP000003009"/>
    </source>
</evidence>
<organism evidence="1 2">
    <name type="scientific">Kingella oralis ATCC 51147</name>
    <dbReference type="NCBI Taxonomy" id="629741"/>
    <lineage>
        <taxon>Bacteria</taxon>
        <taxon>Pseudomonadati</taxon>
        <taxon>Pseudomonadota</taxon>
        <taxon>Betaproteobacteria</taxon>
        <taxon>Neisseriales</taxon>
        <taxon>Neisseriaceae</taxon>
        <taxon>Kingella</taxon>
    </lineage>
</organism>
<accession>C4GHI3</accession>
<keyword evidence="2" id="KW-1185">Reference proteome</keyword>
<reference evidence="1" key="1">
    <citation type="submission" date="2009-04" db="EMBL/GenBank/DDBJ databases">
        <authorList>
            <person name="Weinstock G."/>
            <person name="Sodergren E."/>
            <person name="Clifton S."/>
            <person name="Fulton L."/>
            <person name="Fulton B."/>
            <person name="Courtney L."/>
            <person name="Fronick C."/>
            <person name="Harrison M."/>
            <person name="Strong C."/>
            <person name="Farmer C."/>
            <person name="Delahaunty K."/>
            <person name="Markovic C."/>
            <person name="Hall O."/>
            <person name="Minx P."/>
            <person name="Tomlinson C."/>
            <person name="Mitreva M."/>
            <person name="Nelson J."/>
            <person name="Hou S."/>
            <person name="Wollam A."/>
            <person name="Pepin K.H."/>
            <person name="Johnson M."/>
            <person name="Bhonagiri V."/>
            <person name="Nash W.E."/>
            <person name="Warren W."/>
            <person name="Chinwalla A."/>
            <person name="Mardis E.R."/>
            <person name="Wilson R.K."/>
        </authorList>
    </citation>
    <scope>NUCLEOTIDE SEQUENCE [LARGE SCALE GENOMIC DNA]</scope>
    <source>
        <strain evidence="1">ATCC 51147</strain>
    </source>
</reference>
<proteinExistence type="predicted"/>
<name>C4GHI3_9NEIS</name>
<evidence type="ECO:0000313" key="1">
    <source>
        <dbReference type="EMBL" id="EEP68421.1"/>
    </source>
</evidence>
<protein>
    <submittedName>
        <fullName evidence="1">Uncharacterized protein</fullName>
    </submittedName>
</protein>
<sequence>MGISLAAFFAFRLPECCCSQCKNHFRAQSGFFLVNNHLIVDFEFKFELREVLK</sequence>
<comment type="caution">
    <text evidence="1">The sequence shown here is derived from an EMBL/GenBank/DDBJ whole genome shotgun (WGS) entry which is preliminary data.</text>
</comment>
<dbReference type="HOGENOM" id="CLU_3062443_0_0_4"/>
<gene>
    <name evidence="1" type="ORF">GCWU000324_00316</name>
</gene>
<dbReference type="STRING" id="629741.GCWU000324_00316"/>
<dbReference type="Proteomes" id="UP000003009">
    <property type="component" value="Unassembled WGS sequence"/>
</dbReference>